<name>A0A836MJI5_ACINO</name>
<gene>
    <name evidence="2" type="ORF">AE32_02427</name>
</gene>
<feature type="compositionally biased region" description="Basic and acidic residues" evidence="1">
    <location>
        <begin position="1"/>
        <end position="15"/>
    </location>
</feature>
<organism evidence="2 3">
    <name type="scientific">Acinetobacter nosocomialis</name>
    <dbReference type="NCBI Taxonomy" id="106654"/>
    <lineage>
        <taxon>Bacteria</taxon>
        <taxon>Pseudomonadati</taxon>
        <taxon>Pseudomonadota</taxon>
        <taxon>Gammaproteobacteria</taxon>
        <taxon>Moraxellales</taxon>
        <taxon>Moraxellaceae</taxon>
        <taxon>Acinetobacter</taxon>
        <taxon>Acinetobacter calcoaceticus/baumannii complex</taxon>
    </lineage>
</organism>
<dbReference type="RefSeq" id="WP_079377788.1">
    <property type="nucleotide sequence ID" value="NZ_BKFN01000046.1"/>
</dbReference>
<sequence>MSQHDQVKNDQEKSKQQQQQQEDGKEFVPKSPDQNDLEKLNQNDENQKK</sequence>
<feature type="compositionally biased region" description="Basic and acidic residues" evidence="1">
    <location>
        <begin position="36"/>
        <end position="49"/>
    </location>
</feature>
<feature type="region of interest" description="Disordered" evidence="1">
    <location>
        <begin position="1"/>
        <end position="49"/>
    </location>
</feature>
<protein>
    <submittedName>
        <fullName evidence="2">Uncharacterized protein</fullName>
    </submittedName>
</protein>
<reference evidence="2 3" key="1">
    <citation type="submission" date="2014-04" db="EMBL/GenBank/DDBJ databases">
        <title>The Genome Sequence of Acinetobacter baumanii BIDMC 57.</title>
        <authorList>
            <consortium name="The Broad Institute Genomics Platform"/>
            <consortium name="The Broad Institute Genome Sequencing Center for Infectious Disease"/>
            <person name="Murphy C."/>
            <person name="Cosimi L."/>
            <person name="Cerqueira G."/>
            <person name="Feldgarden M."/>
            <person name="Earl A."/>
            <person name="Spencer M.D."/>
            <person name="Fodor A."/>
            <person name="Sautter R.L."/>
            <person name="Hung D."/>
            <person name="Onderdonk A.B."/>
            <person name="Ernst C."/>
            <person name="Delaney M."/>
            <person name="DuBois A."/>
            <person name="Young S.K."/>
            <person name="Zeng Q."/>
            <person name="Gargeya S."/>
            <person name="Abouelleil A."/>
            <person name="Alvarado L."/>
            <person name="Chapman S.B."/>
            <person name="Gainer-Dewar J."/>
            <person name="Goldberg J."/>
            <person name="Griggs A."/>
            <person name="Gujja S."/>
            <person name="Hansen M."/>
            <person name="Howarth C."/>
            <person name="Imamovic A."/>
            <person name="Larimer J."/>
            <person name="Pearson M."/>
            <person name="Poon T.W."/>
            <person name="Priest M."/>
            <person name="Roberts A."/>
            <person name="Saif S."/>
            <person name="Shea T."/>
            <person name="Sykes S."/>
            <person name="Wortman J."/>
            <person name="Nusbaum C."/>
            <person name="Birren B."/>
        </authorList>
    </citation>
    <scope>NUCLEOTIDE SEQUENCE [LARGE SCALE GENOMIC DNA]</scope>
    <source>
        <strain evidence="2 3">BIDMC 57</strain>
    </source>
</reference>
<comment type="caution">
    <text evidence="2">The sequence shown here is derived from an EMBL/GenBank/DDBJ whole genome shotgun (WGS) entry which is preliminary data.</text>
</comment>
<accession>A0A836MJI5</accession>
<evidence type="ECO:0000313" key="2">
    <source>
        <dbReference type="EMBL" id="KDM54932.1"/>
    </source>
</evidence>
<evidence type="ECO:0000256" key="1">
    <source>
        <dbReference type="SAM" id="MobiDB-lite"/>
    </source>
</evidence>
<dbReference type="EMBL" id="JMUI01000011">
    <property type="protein sequence ID" value="KDM54932.1"/>
    <property type="molecule type" value="Genomic_DNA"/>
</dbReference>
<evidence type="ECO:0000313" key="3">
    <source>
        <dbReference type="Proteomes" id="UP000027208"/>
    </source>
</evidence>
<dbReference type="Proteomes" id="UP000027208">
    <property type="component" value="Unassembled WGS sequence"/>
</dbReference>
<proteinExistence type="predicted"/>
<dbReference type="AlphaFoldDB" id="A0A836MJI5"/>